<dbReference type="Pfam" id="PF01037">
    <property type="entry name" value="AsnC_trans_reg"/>
    <property type="match status" value="1"/>
</dbReference>
<comment type="caution">
    <text evidence="5">The sequence shown here is derived from an EMBL/GenBank/DDBJ whole genome shotgun (WGS) entry which is preliminary data.</text>
</comment>
<dbReference type="InterPro" id="IPR011008">
    <property type="entry name" value="Dimeric_a/b-barrel"/>
</dbReference>
<dbReference type="SUPFAM" id="SSF54909">
    <property type="entry name" value="Dimeric alpha+beta barrel"/>
    <property type="match status" value="1"/>
</dbReference>
<dbReference type="Gene3D" id="1.10.10.10">
    <property type="entry name" value="Winged helix-like DNA-binding domain superfamily/Winged helix DNA-binding domain"/>
    <property type="match status" value="1"/>
</dbReference>
<dbReference type="GO" id="GO:0043565">
    <property type="term" value="F:sequence-specific DNA binding"/>
    <property type="evidence" value="ECO:0007669"/>
    <property type="project" value="InterPro"/>
</dbReference>
<gene>
    <name evidence="5" type="ORF">EH198_01025</name>
</gene>
<keyword evidence="6" id="KW-1185">Reference proteome</keyword>
<dbReference type="Pfam" id="PF13404">
    <property type="entry name" value="HTH_AsnC-type"/>
    <property type="match status" value="1"/>
</dbReference>
<dbReference type="InterPro" id="IPR036390">
    <property type="entry name" value="WH_DNA-bd_sf"/>
</dbReference>
<evidence type="ECO:0000256" key="2">
    <source>
        <dbReference type="ARBA" id="ARBA00023125"/>
    </source>
</evidence>
<name>A0A3N9P9U2_9BACL</name>
<evidence type="ECO:0000313" key="6">
    <source>
        <dbReference type="Proteomes" id="UP000282529"/>
    </source>
</evidence>
<evidence type="ECO:0000259" key="4">
    <source>
        <dbReference type="PROSITE" id="PS50956"/>
    </source>
</evidence>
<dbReference type="OrthoDB" id="34294at2"/>
<dbReference type="InterPro" id="IPR000485">
    <property type="entry name" value="AsnC-type_HTH_dom"/>
</dbReference>
<evidence type="ECO:0000256" key="1">
    <source>
        <dbReference type="ARBA" id="ARBA00023015"/>
    </source>
</evidence>
<feature type="domain" description="HTH asnC-type" evidence="4">
    <location>
        <begin position="1"/>
        <end position="62"/>
    </location>
</feature>
<dbReference type="PANTHER" id="PTHR30154">
    <property type="entry name" value="LEUCINE-RESPONSIVE REGULATORY PROTEIN"/>
    <property type="match status" value="1"/>
</dbReference>
<proteinExistence type="predicted"/>
<evidence type="ECO:0000256" key="3">
    <source>
        <dbReference type="ARBA" id="ARBA00023163"/>
    </source>
</evidence>
<dbReference type="RefSeq" id="WP_124693700.1">
    <property type="nucleotide sequence ID" value="NZ_JBHUFE010000016.1"/>
</dbReference>
<protein>
    <submittedName>
        <fullName evidence="5">Lrp/AsnC family transcriptional regulator</fullName>
    </submittedName>
</protein>
<dbReference type="Proteomes" id="UP000282529">
    <property type="component" value="Unassembled WGS sequence"/>
</dbReference>
<dbReference type="PROSITE" id="PS50956">
    <property type="entry name" value="HTH_ASNC_2"/>
    <property type="match status" value="1"/>
</dbReference>
<dbReference type="Gene3D" id="3.30.70.920">
    <property type="match status" value="1"/>
</dbReference>
<evidence type="ECO:0000313" key="5">
    <source>
        <dbReference type="EMBL" id="RQW13043.1"/>
    </source>
</evidence>
<dbReference type="InterPro" id="IPR019887">
    <property type="entry name" value="Tscrpt_reg_AsnC/Lrp_C"/>
</dbReference>
<reference evidence="5 6" key="1">
    <citation type="submission" date="2018-11" db="EMBL/GenBank/DDBJ databases">
        <title>Genome sequence of strain 7197.</title>
        <authorList>
            <person name="Gao J."/>
            <person name="Sun J."/>
        </authorList>
    </citation>
    <scope>NUCLEOTIDE SEQUENCE [LARGE SCALE GENOMIC DNA]</scope>
    <source>
        <strain evidence="5 6">7197</strain>
    </source>
</reference>
<keyword evidence="3" id="KW-0804">Transcription</keyword>
<dbReference type="InterPro" id="IPR011991">
    <property type="entry name" value="ArsR-like_HTH"/>
</dbReference>
<dbReference type="InterPro" id="IPR036388">
    <property type="entry name" value="WH-like_DNA-bd_sf"/>
</dbReference>
<keyword evidence="2" id="KW-0238">DNA-binding</keyword>
<dbReference type="PANTHER" id="PTHR30154:SF53">
    <property type="entry name" value="HTH-TYPE TRANSCRIPTIONAL REGULATOR LRPC"/>
    <property type="match status" value="1"/>
</dbReference>
<dbReference type="PRINTS" id="PR00033">
    <property type="entry name" value="HTHASNC"/>
</dbReference>
<dbReference type="GO" id="GO:0043200">
    <property type="term" value="P:response to amino acid"/>
    <property type="evidence" value="ECO:0007669"/>
    <property type="project" value="TreeGrafter"/>
</dbReference>
<dbReference type="InterPro" id="IPR019888">
    <property type="entry name" value="Tscrpt_reg_AsnC-like"/>
</dbReference>
<keyword evidence="1" id="KW-0805">Transcription regulation</keyword>
<accession>A0A3N9P9U2</accession>
<sequence length="146" mass="16502">MDEIDRSILEALNENSRMTVSDISKKVKLSIPAVTERIRKMDESGTIEGYTVKINRAKAGYKLLAFVLVVIDRTEQIPAFRAFVSDCAEVLECHHLAGEYDYLLKVLVEDTGELEIFLSHTLKSVPGVIRSNTMISLSSLKEKWNR</sequence>
<dbReference type="SUPFAM" id="SSF46785">
    <property type="entry name" value="Winged helix' DNA-binding domain"/>
    <property type="match status" value="1"/>
</dbReference>
<dbReference type="AlphaFoldDB" id="A0A3N9P9U2"/>
<dbReference type="SMART" id="SM00344">
    <property type="entry name" value="HTH_ASNC"/>
    <property type="match status" value="1"/>
</dbReference>
<dbReference type="EMBL" id="RQPI01000001">
    <property type="protein sequence ID" value="RQW13043.1"/>
    <property type="molecule type" value="Genomic_DNA"/>
</dbReference>
<dbReference type="CDD" id="cd00090">
    <property type="entry name" value="HTH_ARSR"/>
    <property type="match status" value="1"/>
</dbReference>
<organism evidence="5 6">
    <name type="scientific">Paenibacillus rhizophilus</name>
    <dbReference type="NCBI Taxonomy" id="1850366"/>
    <lineage>
        <taxon>Bacteria</taxon>
        <taxon>Bacillati</taxon>
        <taxon>Bacillota</taxon>
        <taxon>Bacilli</taxon>
        <taxon>Bacillales</taxon>
        <taxon>Paenibacillaceae</taxon>
        <taxon>Paenibacillus</taxon>
    </lineage>
</organism>
<dbReference type="GO" id="GO:0005829">
    <property type="term" value="C:cytosol"/>
    <property type="evidence" value="ECO:0007669"/>
    <property type="project" value="TreeGrafter"/>
</dbReference>